<evidence type="ECO:0000313" key="12">
    <source>
        <dbReference type="Proteomes" id="UP000639772"/>
    </source>
</evidence>
<dbReference type="Pfam" id="PF00160">
    <property type="entry name" value="Pro_isomerase"/>
    <property type="match status" value="1"/>
</dbReference>
<dbReference type="EMBL" id="JADCNM010000005">
    <property type="protein sequence ID" value="KAG0483917.1"/>
    <property type="molecule type" value="Genomic_DNA"/>
</dbReference>
<evidence type="ECO:0000256" key="1">
    <source>
        <dbReference type="ARBA" id="ARBA00000971"/>
    </source>
</evidence>
<dbReference type="Gene3D" id="2.40.100.10">
    <property type="entry name" value="Cyclophilin-like"/>
    <property type="match status" value="1"/>
</dbReference>
<dbReference type="CDD" id="cd00317">
    <property type="entry name" value="cyclophilin"/>
    <property type="match status" value="1"/>
</dbReference>
<keyword evidence="9" id="KW-0472">Membrane</keyword>
<keyword evidence="6" id="KW-0697">Rotamase</keyword>
<dbReference type="SUPFAM" id="SSF50891">
    <property type="entry name" value="Cyclophilin-like"/>
    <property type="match status" value="1"/>
</dbReference>
<dbReference type="PROSITE" id="PS50072">
    <property type="entry name" value="CSA_PPIASE_2"/>
    <property type="match status" value="1"/>
</dbReference>
<accession>A0A835RCR9</accession>
<evidence type="ECO:0000256" key="6">
    <source>
        <dbReference type="ARBA" id="ARBA00023110"/>
    </source>
</evidence>
<dbReference type="FunFam" id="2.40.100.10:FF:000074">
    <property type="entry name" value="Peptidyl-prolyl cis-trans isomerase"/>
    <property type="match status" value="1"/>
</dbReference>
<dbReference type="PRINTS" id="PR00153">
    <property type="entry name" value="CSAPPISMRASE"/>
</dbReference>
<dbReference type="InterPro" id="IPR029000">
    <property type="entry name" value="Cyclophilin-like_dom_sf"/>
</dbReference>
<gene>
    <name evidence="11" type="ORF">HPP92_012001</name>
</gene>
<evidence type="ECO:0000256" key="2">
    <source>
        <dbReference type="ARBA" id="ARBA00002388"/>
    </source>
</evidence>
<sequence length="333" mass="37490">MDKLKGLSSSSAERSRGRRKSTQDGGGEEKAGNWRLAGVITGMSTGCEAFVGRFKGLIRYYNNCYRANKYFVSFCISVFVRDLVPASCLYPVADIAGNLMARIKPQALLLQSKKKKGPTQVSRTSIIICNLLVIVIVLSLYTSYNHWYRRSSNQLGNALKNSQHSENSEPLKKFDLPSYAVLETTKGSITVELLKDSSPEVVDKFLDLYQKGYFKGMHFHRVIKHFVIQGGDPQNPGAAEEWTLRAKPHDQLETSPKHEAFMLGTSKIKHNAKGFELFITTAPIHDLNDKLHVFGRVIKGEDVVQEIEEVDTDERYHPRSVIEIVNITLKQEP</sequence>
<keyword evidence="9" id="KW-1133">Transmembrane helix</keyword>
<evidence type="ECO:0000256" key="9">
    <source>
        <dbReference type="SAM" id="Phobius"/>
    </source>
</evidence>
<protein>
    <recommendedName>
        <fullName evidence="4">peptidylprolyl isomerase</fullName>
        <ecNumber evidence="4">5.2.1.8</ecNumber>
    </recommendedName>
</protein>
<dbReference type="GO" id="GO:0003755">
    <property type="term" value="F:peptidyl-prolyl cis-trans isomerase activity"/>
    <property type="evidence" value="ECO:0007669"/>
    <property type="project" value="UniProtKB-KW"/>
</dbReference>
<dbReference type="Proteomes" id="UP000639772">
    <property type="component" value="Unassembled WGS sequence"/>
</dbReference>
<feature type="region of interest" description="Disordered" evidence="8">
    <location>
        <begin position="1"/>
        <end position="30"/>
    </location>
</feature>
<evidence type="ECO:0000256" key="7">
    <source>
        <dbReference type="ARBA" id="ARBA00023186"/>
    </source>
</evidence>
<keyword evidence="5" id="KW-0809">Transit peptide</keyword>
<dbReference type="EC" id="5.2.1.8" evidence="4"/>
<comment type="similarity">
    <text evidence="3">Belongs to the cyclophilin-type PPIase family.</text>
</comment>
<keyword evidence="6" id="KW-0413">Isomerase</keyword>
<evidence type="ECO:0000259" key="10">
    <source>
        <dbReference type="PROSITE" id="PS50072"/>
    </source>
</evidence>
<evidence type="ECO:0000256" key="4">
    <source>
        <dbReference type="ARBA" id="ARBA00013194"/>
    </source>
</evidence>
<proteinExistence type="inferred from homology"/>
<comment type="catalytic activity">
    <reaction evidence="1">
        <text>[protein]-peptidylproline (omega=180) = [protein]-peptidylproline (omega=0)</text>
        <dbReference type="Rhea" id="RHEA:16237"/>
        <dbReference type="Rhea" id="RHEA-COMP:10747"/>
        <dbReference type="Rhea" id="RHEA-COMP:10748"/>
        <dbReference type="ChEBI" id="CHEBI:83833"/>
        <dbReference type="ChEBI" id="CHEBI:83834"/>
        <dbReference type="EC" id="5.2.1.8"/>
    </reaction>
</comment>
<keyword evidence="9" id="KW-0812">Transmembrane</keyword>
<dbReference type="PANTHER" id="PTHR47269">
    <property type="entry name" value="PEPTIDYL-PROLYL CIS-TRANS ISOMERASE CYP21-4"/>
    <property type="match status" value="1"/>
</dbReference>
<dbReference type="OrthoDB" id="271386at2759"/>
<evidence type="ECO:0000256" key="5">
    <source>
        <dbReference type="ARBA" id="ARBA00022946"/>
    </source>
</evidence>
<comment type="function">
    <text evidence="2">PPIases accelerate the folding of proteins. It catalyzes the cis-trans isomerization of proline imidic peptide bonds in oligopeptides.</text>
</comment>
<reference evidence="11 12" key="1">
    <citation type="journal article" date="2020" name="Nat. Food">
        <title>A phased Vanilla planifolia genome enables genetic improvement of flavour and production.</title>
        <authorList>
            <person name="Hasing T."/>
            <person name="Tang H."/>
            <person name="Brym M."/>
            <person name="Khazi F."/>
            <person name="Huang T."/>
            <person name="Chambers A.H."/>
        </authorList>
    </citation>
    <scope>NUCLEOTIDE SEQUENCE [LARGE SCALE GENOMIC DNA]</scope>
    <source>
        <tissue evidence="11">Leaf</tissue>
    </source>
</reference>
<feature type="transmembrane region" description="Helical" evidence="9">
    <location>
        <begin position="124"/>
        <end position="144"/>
    </location>
</feature>
<dbReference type="InterPro" id="IPR002130">
    <property type="entry name" value="Cyclophilin-type_PPIase_dom"/>
</dbReference>
<evidence type="ECO:0000256" key="3">
    <source>
        <dbReference type="ARBA" id="ARBA00007365"/>
    </source>
</evidence>
<feature type="domain" description="PPIase cyclophilin-type" evidence="10">
    <location>
        <begin position="176"/>
        <end position="329"/>
    </location>
</feature>
<keyword evidence="7" id="KW-0143">Chaperone</keyword>
<dbReference type="AlphaFoldDB" id="A0A835RCR9"/>
<name>A0A835RCR9_VANPL</name>
<organism evidence="11 12">
    <name type="scientific">Vanilla planifolia</name>
    <name type="common">Vanilla</name>
    <dbReference type="NCBI Taxonomy" id="51239"/>
    <lineage>
        <taxon>Eukaryota</taxon>
        <taxon>Viridiplantae</taxon>
        <taxon>Streptophyta</taxon>
        <taxon>Embryophyta</taxon>
        <taxon>Tracheophyta</taxon>
        <taxon>Spermatophyta</taxon>
        <taxon>Magnoliopsida</taxon>
        <taxon>Liliopsida</taxon>
        <taxon>Asparagales</taxon>
        <taxon>Orchidaceae</taxon>
        <taxon>Vanilloideae</taxon>
        <taxon>Vanilleae</taxon>
        <taxon>Vanilla</taxon>
    </lineage>
</organism>
<evidence type="ECO:0000256" key="8">
    <source>
        <dbReference type="SAM" id="MobiDB-lite"/>
    </source>
</evidence>
<comment type="caution">
    <text evidence="11">The sequence shown here is derived from an EMBL/GenBank/DDBJ whole genome shotgun (WGS) entry which is preliminary data.</text>
</comment>
<dbReference type="PANTHER" id="PTHR47269:SF1">
    <property type="entry name" value="PEPTIDYL-PROLYL CIS-TRANS ISOMERASE CYP21-4"/>
    <property type="match status" value="1"/>
</dbReference>
<evidence type="ECO:0000313" key="11">
    <source>
        <dbReference type="EMBL" id="KAG0483917.1"/>
    </source>
</evidence>